<evidence type="ECO:0000256" key="2">
    <source>
        <dbReference type="ARBA" id="ARBA00022777"/>
    </source>
</evidence>
<keyword evidence="7" id="KW-1185">Reference proteome</keyword>
<proteinExistence type="predicted"/>
<dbReference type="PIRSF" id="PIRSF036625">
    <property type="entry name" value="GAF_ANTAR"/>
    <property type="match status" value="1"/>
</dbReference>
<dbReference type="Gene3D" id="1.10.10.10">
    <property type="entry name" value="Winged helix-like DNA-binding domain superfamily/Winged helix DNA-binding domain"/>
    <property type="match status" value="1"/>
</dbReference>
<reference evidence="6" key="1">
    <citation type="submission" date="2021-11" db="EMBL/GenBank/DDBJ databases">
        <title>Streptomyces corallinus and Kineosporia corallina sp. nov., two new coral-derived marine actinobacteria.</title>
        <authorList>
            <person name="Buangrab K."/>
            <person name="Sutthacheep M."/>
            <person name="Yeemin T."/>
            <person name="Harunari E."/>
            <person name="Igarashi Y."/>
            <person name="Sripreechasak P."/>
            <person name="Kanchanasin P."/>
            <person name="Tanasupawat S."/>
            <person name="Phongsopitanun W."/>
        </authorList>
    </citation>
    <scope>NUCLEOTIDE SEQUENCE</scope>
    <source>
        <strain evidence="6">JCM 31032</strain>
    </source>
</reference>
<dbReference type="InterPro" id="IPR012074">
    <property type="entry name" value="GAF_ANTAR"/>
</dbReference>
<dbReference type="InterPro" id="IPR011006">
    <property type="entry name" value="CheY-like_superfamily"/>
</dbReference>
<evidence type="ECO:0000256" key="3">
    <source>
        <dbReference type="ARBA" id="ARBA00023015"/>
    </source>
</evidence>
<keyword evidence="4" id="KW-0804">Transcription</keyword>
<feature type="domain" description="ANTAR" evidence="5">
    <location>
        <begin position="164"/>
        <end position="225"/>
    </location>
</feature>
<comment type="caution">
    <text evidence="6">The sequence shown here is derived from an EMBL/GenBank/DDBJ whole genome shotgun (WGS) entry which is preliminary data.</text>
</comment>
<evidence type="ECO:0000313" key="7">
    <source>
        <dbReference type="Proteomes" id="UP001138997"/>
    </source>
</evidence>
<accession>A0A9X1NHP1</accession>
<dbReference type="PROSITE" id="PS50921">
    <property type="entry name" value="ANTAR"/>
    <property type="match status" value="1"/>
</dbReference>
<evidence type="ECO:0000256" key="4">
    <source>
        <dbReference type="ARBA" id="ARBA00023163"/>
    </source>
</evidence>
<dbReference type="InterPro" id="IPR005561">
    <property type="entry name" value="ANTAR"/>
</dbReference>
<dbReference type="Pfam" id="PF03861">
    <property type="entry name" value="ANTAR"/>
    <property type="match status" value="1"/>
</dbReference>
<evidence type="ECO:0000256" key="1">
    <source>
        <dbReference type="ARBA" id="ARBA00022679"/>
    </source>
</evidence>
<dbReference type="InterPro" id="IPR036388">
    <property type="entry name" value="WH-like_DNA-bd_sf"/>
</dbReference>
<dbReference type="GO" id="GO:0016301">
    <property type="term" value="F:kinase activity"/>
    <property type="evidence" value="ECO:0007669"/>
    <property type="project" value="UniProtKB-KW"/>
</dbReference>
<protein>
    <submittedName>
        <fullName evidence="6">GAF and ANTAR domain-containing protein</fullName>
    </submittedName>
</protein>
<dbReference type="AlphaFoldDB" id="A0A9X1NHP1"/>
<dbReference type="InterPro" id="IPR029016">
    <property type="entry name" value="GAF-like_dom_sf"/>
</dbReference>
<organism evidence="6 7">
    <name type="scientific">Kineosporia babensis</name>
    <dbReference type="NCBI Taxonomy" id="499548"/>
    <lineage>
        <taxon>Bacteria</taxon>
        <taxon>Bacillati</taxon>
        <taxon>Actinomycetota</taxon>
        <taxon>Actinomycetes</taxon>
        <taxon>Kineosporiales</taxon>
        <taxon>Kineosporiaceae</taxon>
        <taxon>Kineosporia</taxon>
    </lineage>
</organism>
<dbReference type="InterPro" id="IPR003018">
    <property type="entry name" value="GAF"/>
</dbReference>
<dbReference type="SMART" id="SM01012">
    <property type="entry name" value="ANTAR"/>
    <property type="match status" value="1"/>
</dbReference>
<dbReference type="GO" id="GO:0003723">
    <property type="term" value="F:RNA binding"/>
    <property type="evidence" value="ECO:0007669"/>
    <property type="project" value="InterPro"/>
</dbReference>
<dbReference type="SUPFAM" id="SSF55781">
    <property type="entry name" value="GAF domain-like"/>
    <property type="match status" value="1"/>
</dbReference>
<gene>
    <name evidence="6" type="ORF">LR394_20580</name>
</gene>
<sequence length="232" mass="24827">MSKLPAAVLAELLNIRFADASLEQLLAQYVRIAQSGVDGADEVSITLIRNNRPFTAGHSGDLALAADELQYERGYGPCVDAGVSGVELAIPDMRDEARWPDYAAAVAQEGVLSAVSLPLPVQTELLGALNLYSRKPEALGEETLAVAREVASHIAVAIGNAVSYQDSARLAEDMQAAMRSRAVIEQAKGAIMAQNRCSAEQAFEILRVASMGRNVKLRDLAKDIVERLPDTP</sequence>
<dbReference type="SMART" id="SM00065">
    <property type="entry name" value="GAF"/>
    <property type="match status" value="1"/>
</dbReference>
<evidence type="ECO:0000313" key="6">
    <source>
        <dbReference type="EMBL" id="MCD5313308.1"/>
    </source>
</evidence>
<dbReference type="Gene3D" id="3.30.450.40">
    <property type="match status" value="1"/>
</dbReference>
<evidence type="ECO:0000259" key="5">
    <source>
        <dbReference type="PROSITE" id="PS50921"/>
    </source>
</evidence>
<keyword evidence="1" id="KW-0808">Transferase</keyword>
<dbReference type="Proteomes" id="UP001138997">
    <property type="component" value="Unassembled WGS sequence"/>
</dbReference>
<dbReference type="EMBL" id="JAJOMB010000011">
    <property type="protein sequence ID" value="MCD5313308.1"/>
    <property type="molecule type" value="Genomic_DNA"/>
</dbReference>
<keyword evidence="2" id="KW-0418">Kinase</keyword>
<name>A0A9X1NHP1_9ACTN</name>
<dbReference type="SUPFAM" id="SSF52172">
    <property type="entry name" value="CheY-like"/>
    <property type="match status" value="1"/>
</dbReference>
<dbReference type="RefSeq" id="WP_231444381.1">
    <property type="nucleotide sequence ID" value="NZ_JAJOMB010000011.1"/>
</dbReference>
<dbReference type="Pfam" id="PF13185">
    <property type="entry name" value="GAF_2"/>
    <property type="match status" value="1"/>
</dbReference>
<keyword evidence="3" id="KW-0805">Transcription regulation</keyword>